<dbReference type="EMBL" id="MU865292">
    <property type="protein sequence ID" value="KAK4231526.1"/>
    <property type="molecule type" value="Genomic_DNA"/>
</dbReference>
<feature type="region of interest" description="Disordered" evidence="1">
    <location>
        <begin position="159"/>
        <end position="203"/>
    </location>
</feature>
<evidence type="ECO:0000313" key="3">
    <source>
        <dbReference type="Proteomes" id="UP001301958"/>
    </source>
</evidence>
<dbReference type="AlphaFoldDB" id="A0AAN7H1D2"/>
<evidence type="ECO:0000313" key="2">
    <source>
        <dbReference type="EMBL" id="KAK4231526.1"/>
    </source>
</evidence>
<accession>A0AAN7H1D2</accession>
<dbReference type="Proteomes" id="UP001301958">
    <property type="component" value="Unassembled WGS sequence"/>
</dbReference>
<proteinExistence type="predicted"/>
<keyword evidence="3" id="KW-1185">Reference proteome</keyword>
<comment type="caution">
    <text evidence="2">The sequence shown here is derived from an EMBL/GenBank/DDBJ whole genome shotgun (WGS) entry which is preliminary data.</text>
</comment>
<protein>
    <submittedName>
        <fullName evidence="2">Uncharacterized protein</fullName>
    </submittedName>
</protein>
<reference evidence="2" key="1">
    <citation type="journal article" date="2023" name="Mol. Phylogenet. Evol.">
        <title>Genome-scale phylogeny and comparative genomics of the fungal order Sordariales.</title>
        <authorList>
            <person name="Hensen N."/>
            <person name="Bonometti L."/>
            <person name="Westerberg I."/>
            <person name="Brannstrom I.O."/>
            <person name="Guillou S."/>
            <person name="Cros-Aarteil S."/>
            <person name="Calhoun S."/>
            <person name="Haridas S."/>
            <person name="Kuo A."/>
            <person name="Mondo S."/>
            <person name="Pangilinan J."/>
            <person name="Riley R."/>
            <person name="LaButti K."/>
            <person name="Andreopoulos B."/>
            <person name="Lipzen A."/>
            <person name="Chen C."/>
            <person name="Yan M."/>
            <person name="Daum C."/>
            <person name="Ng V."/>
            <person name="Clum A."/>
            <person name="Steindorff A."/>
            <person name="Ohm R.A."/>
            <person name="Martin F."/>
            <person name="Silar P."/>
            <person name="Natvig D.O."/>
            <person name="Lalanne C."/>
            <person name="Gautier V."/>
            <person name="Ament-Velasquez S.L."/>
            <person name="Kruys A."/>
            <person name="Hutchinson M.I."/>
            <person name="Powell A.J."/>
            <person name="Barry K."/>
            <person name="Miller A.N."/>
            <person name="Grigoriev I.V."/>
            <person name="Debuchy R."/>
            <person name="Gladieux P."/>
            <person name="Hiltunen Thoren M."/>
            <person name="Johannesson H."/>
        </authorList>
    </citation>
    <scope>NUCLEOTIDE SEQUENCE</scope>
    <source>
        <strain evidence="2">CBS 990.96</strain>
    </source>
</reference>
<feature type="compositionally biased region" description="Polar residues" evidence="1">
    <location>
        <begin position="162"/>
        <end position="183"/>
    </location>
</feature>
<evidence type="ECO:0000256" key="1">
    <source>
        <dbReference type="SAM" id="MobiDB-lite"/>
    </source>
</evidence>
<sequence>MDSATMQVYTIFKPGIPKYVLFIDECQFPPGHFCPLVCLPVNIRTHTFPPSLDCKDKCVIPRVPLRLGLNWLRHIGMLPVHPFDAGPHRAGADNTQHTQHPAHTLNQPFFDFSGQSRCIQTQITDQDPQFTTLGCFEHIFCLSSAVSRLGRDTTARMKTLSDGATQRSRTSHISPAQGSTDTTGPGEKTWNMKLWSGWKSPMK</sequence>
<organism evidence="2 3">
    <name type="scientific">Podospora fimiseda</name>
    <dbReference type="NCBI Taxonomy" id="252190"/>
    <lineage>
        <taxon>Eukaryota</taxon>
        <taxon>Fungi</taxon>
        <taxon>Dikarya</taxon>
        <taxon>Ascomycota</taxon>
        <taxon>Pezizomycotina</taxon>
        <taxon>Sordariomycetes</taxon>
        <taxon>Sordariomycetidae</taxon>
        <taxon>Sordariales</taxon>
        <taxon>Podosporaceae</taxon>
        <taxon>Podospora</taxon>
    </lineage>
</organism>
<reference evidence="2" key="2">
    <citation type="submission" date="2023-05" db="EMBL/GenBank/DDBJ databases">
        <authorList>
            <consortium name="Lawrence Berkeley National Laboratory"/>
            <person name="Steindorff A."/>
            <person name="Hensen N."/>
            <person name="Bonometti L."/>
            <person name="Westerberg I."/>
            <person name="Brannstrom I.O."/>
            <person name="Guillou S."/>
            <person name="Cros-Aarteil S."/>
            <person name="Calhoun S."/>
            <person name="Haridas S."/>
            <person name="Kuo A."/>
            <person name="Mondo S."/>
            <person name="Pangilinan J."/>
            <person name="Riley R."/>
            <person name="Labutti K."/>
            <person name="Andreopoulos B."/>
            <person name="Lipzen A."/>
            <person name="Chen C."/>
            <person name="Yanf M."/>
            <person name="Daum C."/>
            <person name="Ng V."/>
            <person name="Clum A."/>
            <person name="Ohm R."/>
            <person name="Martin F."/>
            <person name="Silar P."/>
            <person name="Natvig D."/>
            <person name="Lalanne C."/>
            <person name="Gautier V."/>
            <person name="Ament-Velasquez S.L."/>
            <person name="Kruys A."/>
            <person name="Hutchinson M.I."/>
            <person name="Powell A.J."/>
            <person name="Barry K."/>
            <person name="Miller A.N."/>
            <person name="Grigoriev I.V."/>
            <person name="Debuchy R."/>
            <person name="Gladieux P."/>
            <person name="Thoren M.H."/>
            <person name="Johannesson H."/>
        </authorList>
    </citation>
    <scope>NUCLEOTIDE SEQUENCE</scope>
    <source>
        <strain evidence="2">CBS 990.96</strain>
    </source>
</reference>
<name>A0AAN7H1D2_9PEZI</name>
<gene>
    <name evidence="2" type="ORF">QBC38DRAFT_465975</name>
</gene>